<dbReference type="AlphaFoldDB" id="A0AA35QS98"/>
<feature type="region of interest" description="Disordered" evidence="2">
    <location>
        <begin position="176"/>
        <end position="277"/>
    </location>
</feature>
<proteinExistence type="predicted"/>
<dbReference type="SUPFAM" id="SSF52540">
    <property type="entry name" value="P-loop containing nucleoside triphosphate hydrolases"/>
    <property type="match status" value="1"/>
</dbReference>
<gene>
    <name evidence="3" type="ORF">GBAR_LOCUS125</name>
</gene>
<evidence type="ECO:0000256" key="2">
    <source>
        <dbReference type="SAM" id="MobiDB-lite"/>
    </source>
</evidence>
<feature type="compositionally biased region" description="Low complexity" evidence="2">
    <location>
        <begin position="212"/>
        <end position="228"/>
    </location>
</feature>
<dbReference type="InterPro" id="IPR000048">
    <property type="entry name" value="IQ_motif_EF-hand-BS"/>
</dbReference>
<keyword evidence="1" id="KW-0677">Repeat</keyword>
<dbReference type="EMBL" id="CASHTH010000020">
    <property type="protein sequence ID" value="CAI7989100.1"/>
    <property type="molecule type" value="Genomic_DNA"/>
</dbReference>
<organism evidence="3 4">
    <name type="scientific">Geodia barretti</name>
    <name type="common">Barrett's horny sponge</name>
    <dbReference type="NCBI Taxonomy" id="519541"/>
    <lineage>
        <taxon>Eukaryota</taxon>
        <taxon>Metazoa</taxon>
        <taxon>Porifera</taxon>
        <taxon>Demospongiae</taxon>
        <taxon>Heteroscleromorpha</taxon>
        <taxon>Tetractinellida</taxon>
        <taxon>Astrophorina</taxon>
        <taxon>Geodiidae</taxon>
        <taxon>Geodia</taxon>
    </lineage>
</organism>
<dbReference type="PANTHER" id="PTHR22590">
    <property type="entry name" value="MYOSIN MOTOR DOMAIN-CONTAINING PROTEIN"/>
    <property type="match status" value="1"/>
</dbReference>
<comment type="caution">
    <text evidence="3">The sequence shown here is derived from an EMBL/GenBank/DDBJ whole genome shotgun (WGS) entry which is preliminary data.</text>
</comment>
<dbReference type="SMART" id="SM00015">
    <property type="entry name" value="IQ"/>
    <property type="match status" value="3"/>
</dbReference>
<sequence length="339" mass="38466">METKVEQRKQFECLLIQHVKQQEELGQRSVRGPFEEKKMTQPAQECPLYEDTDRQVSAATVIQAGWRGRVTRARVTAMHRAAVIIQARWRGVLARRSLALMREQRRKFIWAATVIQAMYRGYWVRCKLRQVMQHAKYVSDEENSLEEDIDLNMNEEDLLGEDFAPFSPPTPVCPPITTATSSHPDTLSHLTPDNYHGLQNDSIREPVISHQGSESAASPEEAFSESGGRWSGARESGENWGPPTHAWTEDDRRTSSAVSQGSLEGSPHPSSPISGKRVVKENIADEWGFKTDTTVNLLMKRARRQKMFKTKLHKGKRMADPAERLAAFQRKGHVVMGQH</sequence>
<dbReference type="InterPro" id="IPR052318">
    <property type="entry name" value="CellDiv_DevSignal_Domain"/>
</dbReference>
<feature type="compositionally biased region" description="Polar residues" evidence="2">
    <location>
        <begin position="177"/>
        <end position="201"/>
    </location>
</feature>
<name>A0AA35QS98_GEOBA</name>
<reference evidence="3" key="1">
    <citation type="submission" date="2023-03" db="EMBL/GenBank/DDBJ databases">
        <authorList>
            <person name="Steffen K."/>
            <person name="Cardenas P."/>
        </authorList>
    </citation>
    <scope>NUCLEOTIDE SEQUENCE</scope>
</reference>
<dbReference type="Pfam" id="PF00612">
    <property type="entry name" value="IQ"/>
    <property type="match status" value="3"/>
</dbReference>
<dbReference type="InterPro" id="IPR027417">
    <property type="entry name" value="P-loop_NTPase"/>
</dbReference>
<dbReference type="CDD" id="cd23767">
    <property type="entry name" value="IQCD"/>
    <property type="match status" value="2"/>
</dbReference>
<evidence type="ECO:0000313" key="3">
    <source>
        <dbReference type="EMBL" id="CAI7989100.1"/>
    </source>
</evidence>
<dbReference type="PANTHER" id="PTHR22590:SF5">
    <property type="entry name" value="MYOSIN MOTOR DOMAIN-CONTAINING PROTEIN"/>
    <property type="match status" value="1"/>
</dbReference>
<protein>
    <submittedName>
        <fullName evidence="3">Unconventional myosin-IXa</fullName>
    </submittedName>
</protein>
<evidence type="ECO:0000256" key="1">
    <source>
        <dbReference type="ARBA" id="ARBA00022737"/>
    </source>
</evidence>
<dbReference type="Gene3D" id="1.20.5.190">
    <property type="match status" value="1"/>
</dbReference>
<keyword evidence="4" id="KW-1185">Reference proteome</keyword>
<dbReference type="PROSITE" id="PS50096">
    <property type="entry name" value="IQ"/>
    <property type="match status" value="3"/>
</dbReference>
<accession>A0AA35QS98</accession>
<evidence type="ECO:0000313" key="4">
    <source>
        <dbReference type="Proteomes" id="UP001174909"/>
    </source>
</evidence>
<dbReference type="Proteomes" id="UP001174909">
    <property type="component" value="Unassembled WGS sequence"/>
</dbReference>